<dbReference type="GO" id="GO:0016787">
    <property type="term" value="F:hydrolase activity"/>
    <property type="evidence" value="ECO:0007669"/>
    <property type="project" value="UniProtKB-KW"/>
</dbReference>
<organism evidence="2">
    <name type="scientific">Streptomyces sp. NBC_01401</name>
    <dbReference type="NCBI Taxonomy" id="2903854"/>
    <lineage>
        <taxon>Bacteria</taxon>
        <taxon>Bacillati</taxon>
        <taxon>Actinomycetota</taxon>
        <taxon>Actinomycetes</taxon>
        <taxon>Kitasatosporales</taxon>
        <taxon>Streptomycetaceae</taxon>
        <taxon>Streptomyces</taxon>
    </lineage>
</organism>
<feature type="compositionally biased region" description="Basic residues" evidence="1">
    <location>
        <begin position="45"/>
        <end position="55"/>
    </location>
</feature>
<feature type="compositionally biased region" description="Polar residues" evidence="1">
    <location>
        <begin position="1"/>
        <end position="19"/>
    </location>
</feature>
<feature type="region of interest" description="Disordered" evidence="1">
    <location>
        <begin position="231"/>
        <end position="287"/>
    </location>
</feature>
<reference evidence="2" key="1">
    <citation type="submission" date="2022-10" db="EMBL/GenBank/DDBJ databases">
        <title>The complete genomes of actinobacterial strains from the NBC collection.</title>
        <authorList>
            <person name="Joergensen T.S."/>
            <person name="Alvarez Arevalo M."/>
            <person name="Sterndorff E.B."/>
            <person name="Faurdal D."/>
            <person name="Vuksanovic O."/>
            <person name="Mourched A.-S."/>
            <person name="Charusanti P."/>
            <person name="Shaw S."/>
            <person name="Blin K."/>
            <person name="Weber T."/>
        </authorList>
    </citation>
    <scope>NUCLEOTIDE SEQUENCE</scope>
    <source>
        <strain evidence="2">NBC_01401</strain>
    </source>
</reference>
<gene>
    <name evidence="2" type="ORF">OG626_17255</name>
</gene>
<keyword evidence="2" id="KW-0378">Hydrolase</keyword>
<dbReference type="EC" id="3.1.21.-" evidence="2"/>
<sequence length="287" mass="31814">MFTQWGRTSSPSDRMTMSDISPLPFEATSDTQIQPPGSTPARYPGKPKKPKKWRTKARTLAEYNPLDLDNLGRSVAEALTRCVPEPITDVEIMFGAGVYALYYTGDNSLYAAISNSDCEVPIYVGQARPQGTRKGIVDPAKQTCPLWDRIGEHRVSLEHAEGLDVADFKVRYLVAIESFVSLAERALIRGHRPVWNRTVDGFGNHDPGANRRGDGARPPWDELHPGRWWSHPLHMPKPSTVTAGESRARIAAHFAEDPEQLAAEEKDEPVSDDPDVDDDSETIDGLT</sequence>
<dbReference type="GO" id="GO:0004519">
    <property type="term" value="F:endonuclease activity"/>
    <property type="evidence" value="ECO:0007669"/>
    <property type="project" value="UniProtKB-KW"/>
</dbReference>
<dbReference type="Pfam" id="PF09517">
    <property type="entry name" value="RE_Eco29kI"/>
    <property type="match status" value="1"/>
</dbReference>
<dbReference type="InterPro" id="IPR018575">
    <property type="entry name" value="Restrct_endonuc_II_Eco29kI"/>
</dbReference>
<dbReference type="AlphaFoldDB" id="A0AAU3H018"/>
<evidence type="ECO:0000313" key="2">
    <source>
        <dbReference type="EMBL" id="WTY96528.1"/>
    </source>
</evidence>
<proteinExistence type="predicted"/>
<keyword evidence="2" id="KW-0255">Endonuclease</keyword>
<accession>A0AAU3H018</accession>
<keyword evidence="2" id="KW-0540">Nuclease</keyword>
<feature type="region of interest" description="Disordered" evidence="1">
    <location>
        <begin position="1"/>
        <end position="55"/>
    </location>
</feature>
<evidence type="ECO:0000256" key="1">
    <source>
        <dbReference type="SAM" id="MobiDB-lite"/>
    </source>
</evidence>
<name>A0AAU3H018_9ACTN</name>
<feature type="compositionally biased region" description="Acidic residues" evidence="1">
    <location>
        <begin position="265"/>
        <end position="287"/>
    </location>
</feature>
<dbReference type="EMBL" id="CP109535">
    <property type="protein sequence ID" value="WTY96528.1"/>
    <property type="molecule type" value="Genomic_DNA"/>
</dbReference>
<dbReference type="REBASE" id="794868">
    <property type="entry name" value="R2.Ssp401ORF17245P"/>
</dbReference>
<protein>
    <submittedName>
        <fullName evidence="2">Eco29kI family restriction endonuclease</fullName>
        <ecNumber evidence="2">3.1.21.-</ecNumber>
    </submittedName>
</protein>